<dbReference type="GeneID" id="25474671"/>
<feature type="compositionally biased region" description="Basic residues" evidence="1">
    <location>
        <begin position="352"/>
        <end position="361"/>
    </location>
</feature>
<reference evidence="2" key="1">
    <citation type="submission" date="2013-10" db="EMBL/GenBank/DDBJ databases">
        <title>Genomic analysis of the causative agents of coccidiosis in chickens.</title>
        <authorList>
            <person name="Reid A.J."/>
            <person name="Blake D."/>
            <person name="Billington K."/>
            <person name="Browne H."/>
            <person name="Dunn M."/>
            <person name="Hung S."/>
            <person name="Kawahara F."/>
            <person name="Miranda-Saavedra D."/>
            <person name="Mourier T."/>
            <person name="Nagra H."/>
            <person name="Otto T.D."/>
            <person name="Rawlings N."/>
            <person name="Sanchez A."/>
            <person name="Sanders M."/>
            <person name="Subramaniam C."/>
            <person name="Tay Y."/>
            <person name="Dear P."/>
            <person name="Doerig C."/>
            <person name="Gruber A."/>
            <person name="Parkinson J."/>
            <person name="Shirley M."/>
            <person name="Wan K.L."/>
            <person name="Berriman M."/>
            <person name="Tomley F."/>
            <person name="Pain A."/>
        </authorList>
    </citation>
    <scope>NUCLEOTIDE SEQUENCE [LARGE SCALE GENOMIC DNA]</scope>
    <source>
        <strain evidence="2">Houghton</strain>
    </source>
</reference>
<dbReference type="Proteomes" id="UP000030754">
    <property type="component" value="Unassembled WGS sequence"/>
</dbReference>
<feature type="compositionally biased region" description="Low complexity" evidence="1">
    <location>
        <begin position="332"/>
        <end position="351"/>
    </location>
</feature>
<protein>
    <submittedName>
        <fullName evidence="2">Uncharacterized protein</fullName>
    </submittedName>
</protein>
<feature type="region of interest" description="Disordered" evidence="1">
    <location>
        <begin position="326"/>
        <end position="361"/>
    </location>
</feature>
<dbReference type="OrthoDB" id="345959at2759"/>
<feature type="compositionally biased region" description="Gly residues" evidence="1">
    <location>
        <begin position="886"/>
        <end position="895"/>
    </location>
</feature>
<proteinExistence type="predicted"/>
<accession>U6MHQ1</accession>
<evidence type="ECO:0000256" key="1">
    <source>
        <dbReference type="SAM" id="MobiDB-lite"/>
    </source>
</evidence>
<dbReference type="VEuPathDB" id="ToxoDB:ENH_00045150"/>
<sequence>MSVRYDLRGDASGEPLRGGCSVQVAGSNAVDTSGEHLPRSNANASPSESLRYHGVSRSSLSCLEQFLHLAPVRCIETVARFLDVASFVGLLTLNSSLLRLCDSPALLPCWTHFALVQRILRHGENVLLPRLSPNSLPQLISKGGGGAAGGEAKKGLRDDEAELVSPCQTFNRRLPRVTRPDLMRIGSLNSNWRSKSFETEQRHVIPSAEALDKAYVLATPPLESSFSDHSVAPDAPLSLQACAAVGLPAGLQPPGARAFVEGSPLFAVFPSGRIFVVHAATRRGGSKGRCMEVKLPVLPARIPREPDPLIKFGGFAPKGWLLGDDDFTHTQPLAPASAPGSHASGPRISQSQRKRQLRLQRQQQSHRLHVSWVHIAPHPLYPCPGENTYDEGLQRATLLEGSSCVLPAALPPQNFTSGSPSQLPSASQTEARNIATKGLGHCPQVRLLSLCLPAIEVEALPPVGPARRSCRGTLEHTQGDDAPAGTASSSVAESAEQQEPGRIATKTFEASTTGCKEPEAEAEKAAKIVPCLASPSTFSATVRHRAVDTESPVREAFSSFPAMPCERPVGFSVAQRVWPVALCSYSAKGPRFQTHFIVCCALRDEETLKSARCRLWYKEKGQKSNRRGSTGYGEPLGDMQNREEEEEQQQAAVTRAGSSSCQLGGSQQRQHTDFGAPRSSAQDAKAISFSLQKHPQAIFVGLVAVGTSEGRVLCTPPPRCLIRRCYCGGDCLNVITGEASNSRDGGSPCVVQGAQTTTKDAADIGALNSFALPQPQKPKTHAENGLHISSYSGNSSGNSRISCPTVTAARAGRGVPFVDVGSFGDGGGAVDYVELVRGTPWAPRAELTDQPQLLVPTQQRDFSWHWTRAPTSASEERENGNQGSSGPPGGTAAGGATCGGVEAEALWLFACSNATGIKIFRFVWSMQHGGARDAGPGREVLAQSGPPLARNSCRGLQELMGEWKCVLTIRGHCQIMSLDLNSGILAVCTPRDSRVCFICFKHLLPAHIYVAPTKDSPVVSAEDLAKFGRFGLPRPQYVPLGGYLPVQQRQFAASLQSPRECSRLELLVARRPSFLQPLGGRRWVVVDGSVIRVVQIKVKDLSMQRRTSRAAHLEQLHATLMGSSLDQLRQLRRPAIEEAKLPWLLLAPPAPDLQTMRLCVFSHPRTIYQCAFDGIRRLVTVDLQEVLMVWDLQRYTKLFGVDLMASGSRHSGILSDSQEDDEYTVNGEHMGLANDEVGSEQEHGAIGRSNSRRGDHGAPSNGDVGPCSARVARKASKLSLKKQFGSGWMQKQVLAHCKTKGELPHAPSLCSSRQCTASMEACRGRASRQLGEGVVVGGVWFNATTLEPAVQLQLLYDTQKEVGGSSRIAEGRLETGTTSQQQQQRQTAVEGSGSLLQAAESRPVVDSTNWGTTSGLNADSMNPSCDISKERQGHSMGMPAVDEEQPLDPELAAAVAVCYADDFPPLSTPFPPKTEKVFAKRDRASPNAQGTTTCSSSSPAAAPQSVCSSPAPGEYSEVQSNKEVISAHGNRGDHLASLGHCEESRGKACLPKVLLSQIPLELETNTSTSAAADGIKPSFAAVVAAGNSSSEATCQRTGWASGPTDLSFLISLVGEEGARALHDSAAAIGMTAEELYIQQMEQWEQLQQRSSKNAHAEASSSVEPTNLEVEGQNTEDSYVGDTVPGAHPGTGSSPHLCGGTPHQREQQPPAALPSAPYPVSDVESSKASKVSGSPAVAVLVGSPQGWSLDRFEQSLSPSPCLHPLAGQTVHGLGPHSESRMVGLLGRQRCIARLGPNAQRRHVTAVCVSETCLALLFKNLKTWQIWTFGPTGSLAKPAAETATGSAL</sequence>
<feature type="compositionally biased region" description="Polar residues" evidence="1">
    <location>
        <begin position="1649"/>
        <end position="1664"/>
    </location>
</feature>
<feature type="region of interest" description="Disordered" evidence="1">
    <location>
        <begin position="1647"/>
        <end position="1726"/>
    </location>
</feature>
<reference evidence="2" key="2">
    <citation type="submission" date="2013-10" db="EMBL/GenBank/DDBJ databases">
        <authorList>
            <person name="Aslett M."/>
        </authorList>
    </citation>
    <scope>NUCLEOTIDE SEQUENCE [LARGE SCALE GENOMIC DNA]</scope>
    <source>
        <strain evidence="2">Houghton</strain>
    </source>
</reference>
<feature type="compositionally biased region" description="Low complexity" evidence="1">
    <location>
        <begin position="657"/>
        <end position="669"/>
    </location>
</feature>
<organism evidence="2 3">
    <name type="scientific">Eimeria necatrix</name>
    <dbReference type="NCBI Taxonomy" id="51315"/>
    <lineage>
        <taxon>Eukaryota</taxon>
        <taxon>Sar</taxon>
        <taxon>Alveolata</taxon>
        <taxon>Apicomplexa</taxon>
        <taxon>Conoidasida</taxon>
        <taxon>Coccidia</taxon>
        <taxon>Eucoccidiorida</taxon>
        <taxon>Eimeriorina</taxon>
        <taxon>Eimeriidae</taxon>
        <taxon>Eimeria</taxon>
    </lineage>
</organism>
<feature type="compositionally biased region" description="Low complexity" evidence="1">
    <location>
        <begin position="1375"/>
        <end position="1387"/>
    </location>
</feature>
<dbReference type="EMBL" id="HG722823">
    <property type="protein sequence ID" value="CDJ63521.1"/>
    <property type="molecule type" value="Genomic_DNA"/>
</dbReference>
<feature type="compositionally biased region" description="Polar residues" evidence="1">
    <location>
        <begin position="1406"/>
        <end position="1423"/>
    </location>
</feature>
<name>U6MHQ1_9EIME</name>
<feature type="compositionally biased region" description="Low complexity" evidence="1">
    <location>
        <begin position="487"/>
        <end position="498"/>
    </location>
</feature>
<keyword evidence="3" id="KW-1185">Reference proteome</keyword>
<evidence type="ECO:0000313" key="2">
    <source>
        <dbReference type="EMBL" id="CDJ63521.1"/>
    </source>
</evidence>
<feature type="region of interest" description="Disordered" evidence="1">
    <location>
        <begin position="1371"/>
        <end position="1423"/>
    </location>
</feature>
<feature type="compositionally biased region" description="Low complexity" evidence="1">
    <location>
        <begin position="1495"/>
        <end position="1512"/>
    </location>
</feature>
<dbReference type="RefSeq" id="XP_013440883.1">
    <property type="nucleotide sequence ID" value="XM_013585429.1"/>
</dbReference>
<feature type="region of interest" description="Disordered" evidence="1">
    <location>
        <begin position="870"/>
        <end position="895"/>
    </location>
</feature>
<feature type="region of interest" description="Disordered" evidence="1">
    <location>
        <begin position="1481"/>
        <end position="1518"/>
    </location>
</feature>
<gene>
    <name evidence="2" type="ORF">ENH_00045150</name>
</gene>
<feature type="region of interest" description="Disordered" evidence="1">
    <location>
        <begin position="623"/>
        <end position="679"/>
    </location>
</feature>
<feature type="region of interest" description="Disordered" evidence="1">
    <location>
        <begin position="1236"/>
        <end position="1267"/>
    </location>
</feature>
<feature type="region of interest" description="Disordered" evidence="1">
    <location>
        <begin position="464"/>
        <end position="512"/>
    </location>
</feature>
<evidence type="ECO:0000313" key="3">
    <source>
        <dbReference type="Proteomes" id="UP000030754"/>
    </source>
</evidence>